<feature type="domain" description="Calmodulin-binding" evidence="2">
    <location>
        <begin position="2203"/>
        <end position="2308"/>
    </location>
</feature>
<dbReference type="SMART" id="SM01054">
    <property type="entry name" value="CaM_binding"/>
    <property type="match status" value="4"/>
</dbReference>
<dbReference type="Proteomes" id="UP000504604">
    <property type="component" value="Linkage group LG4"/>
</dbReference>
<evidence type="ECO:0000259" key="2">
    <source>
        <dbReference type="SMART" id="SM01054"/>
    </source>
</evidence>
<feature type="region of interest" description="Disordered" evidence="1">
    <location>
        <begin position="903"/>
        <end position="926"/>
    </location>
</feature>
<gene>
    <name evidence="4" type="primary">LOC105160049</name>
</gene>
<feature type="compositionally biased region" description="Polar residues" evidence="1">
    <location>
        <begin position="509"/>
        <end position="520"/>
    </location>
</feature>
<feature type="region of interest" description="Disordered" evidence="1">
    <location>
        <begin position="1223"/>
        <end position="1242"/>
    </location>
</feature>
<feature type="compositionally biased region" description="Polar residues" evidence="1">
    <location>
        <begin position="2036"/>
        <end position="2053"/>
    </location>
</feature>
<feature type="compositionally biased region" description="Basic and acidic residues" evidence="1">
    <location>
        <begin position="398"/>
        <end position="409"/>
    </location>
</feature>
<dbReference type="PANTHER" id="PTHR33923:SF3">
    <property type="entry name" value="CALMODULIN BINDING PROTEIN PICBP"/>
    <property type="match status" value="1"/>
</dbReference>
<dbReference type="RefSeq" id="XP_011075614.1">
    <property type="nucleotide sequence ID" value="XM_011077312.2"/>
</dbReference>
<feature type="region of interest" description="Disordered" evidence="1">
    <location>
        <begin position="1062"/>
        <end position="1106"/>
    </location>
</feature>
<feature type="compositionally biased region" description="Basic and acidic residues" evidence="1">
    <location>
        <begin position="1926"/>
        <end position="1935"/>
    </location>
</feature>
<dbReference type="InParanoid" id="A0A6I9SXZ3"/>
<feature type="compositionally biased region" description="Polar residues" evidence="1">
    <location>
        <begin position="1454"/>
        <end position="1463"/>
    </location>
</feature>
<evidence type="ECO:0000313" key="3">
    <source>
        <dbReference type="Proteomes" id="UP000504604"/>
    </source>
</evidence>
<feature type="region of interest" description="Disordered" evidence="1">
    <location>
        <begin position="459"/>
        <end position="521"/>
    </location>
</feature>
<feature type="region of interest" description="Disordered" evidence="1">
    <location>
        <begin position="1651"/>
        <end position="1699"/>
    </location>
</feature>
<feature type="region of interest" description="Disordered" evidence="1">
    <location>
        <begin position="1126"/>
        <end position="1168"/>
    </location>
</feature>
<feature type="compositionally biased region" description="Basic and acidic residues" evidence="1">
    <location>
        <begin position="1663"/>
        <end position="1677"/>
    </location>
</feature>
<feature type="compositionally biased region" description="Basic and acidic residues" evidence="1">
    <location>
        <begin position="1820"/>
        <end position="1836"/>
    </location>
</feature>
<organism evidence="3 4">
    <name type="scientific">Sesamum indicum</name>
    <name type="common">Oriental sesame</name>
    <name type="synonym">Sesamum orientale</name>
    <dbReference type="NCBI Taxonomy" id="4182"/>
    <lineage>
        <taxon>Eukaryota</taxon>
        <taxon>Viridiplantae</taxon>
        <taxon>Streptophyta</taxon>
        <taxon>Embryophyta</taxon>
        <taxon>Tracheophyta</taxon>
        <taxon>Spermatophyta</taxon>
        <taxon>Magnoliopsida</taxon>
        <taxon>eudicotyledons</taxon>
        <taxon>Gunneridae</taxon>
        <taxon>Pentapetalae</taxon>
        <taxon>asterids</taxon>
        <taxon>lamiids</taxon>
        <taxon>Lamiales</taxon>
        <taxon>Pedaliaceae</taxon>
        <taxon>Sesamum</taxon>
    </lineage>
</organism>
<feature type="compositionally biased region" description="Low complexity" evidence="1">
    <location>
        <begin position="1133"/>
        <end position="1142"/>
    </location>
</feature>
<proteinExistence type="predicted"/>
<feature type="region of interest" description="Disordered" evidence="1">
    <location>
        <begin position="942"/>
        <end position="966"/>
    </location>
</feature>
<feature type="compositionally biased region" description="Basic and acidic residues" evidence="1">
    <location>
        <begin position="911"/>
        <end position="926"/>
    </location>
</feature>
<feature type="compositionally biased region" description="Low complexity" evidence="1">
    <location>
        <begin position="2155"/>
        <end position="2164"/>
    </location>
</feature>
<feature type="region of interest" description="Disordered" evidence="1">
    <location>
        <begin position="1890"/>
        <end position="1973"/>
    </location>
</feature>
<dbReference type="Pfam" id="PF07839">
    <property type="entry name" value="CaM_binding"/>
    <property type="match status" value="4"/>
</dbReference>
<feature type="compositionally biased region" description="Basic and acidic residues" evidence="1">
    <location>
        <begin position="637"/>
        <end position="648"/>
    </location>
</feature>
<feature type="region of interest" description="Disordered" evidence="1">
    <location>
        <begin position="2147"/>
        <end position="2225"/>
    </location>
</feature>
<feature type="region of interest" description="Disordered" evidence="1">
    <location>
        <begin position="1598"/>
        <end position="1625"/>
    </location>
</feature>
<accession>A0A6I9SXZ3</accession>
<feature type="region of interest" description="Disordered" evidence="1">
    <location>
        <begin position="619"/>
        <end position="697"/>
    </location>
</feature>
<feature type="region of interest" description="Disordered" evidence="1">
    <location>
        <begin position="1"/>
        <end position="30"/>
    </location>
</feature>
<feature type="domain" description="Calmodulin-binding" evidence="2">
    <location>
        <begin position="1679"/>
        <end position="1793"/>
    </location>
</feature>
<dbReference type="GeneID" id="105160049"/>
<feature type="compositionally biased region" description="Polar residues" evidence="1">
    <location>
        <begin position="1153"/>
        <end position="1164"/>
    </location>
</feature>
<sequence>MESCDSSPNYIRARTSFDAKKENSPGGSDCEDMISVSSSACGSAVSGPYAPKLTNSGIKHRTRNNKALSDFGSVRSFRRRAKSRFVRSPVTLFDDTATSHCDSVTGSSESSPHYLKATSCSEGKKMHSPQHKSLQALSRTSSLRSVRILIKKTSFKPKRASGKVSEDVAVDRATYSSTLKDSKFPEPVELHDGGTELEKMSAVKVCRYHHCSLHGHCHGSPVPPPKRFLYKRRRTLKKQKSIIPKAESSLGAKDSIGRKKNLQKSQIVPIVETLDRQRVSDGITFSGVENENGDDSYADIYAKQEAQLFGDRYDEIREAGLIEMAFGETSFPERSYTENLDILRKYSSQEQEFGGPSFGANGYCFRCSCHIKEQVTSSPRQIDANLSLNKVSSSSLDDGYKSEIPRDGDTYVLDSNPSALFEKPKELVGTDLENNAALDIANEASNKVCPETPVISNEATRKNSLFSSASDSQTSTDTNSDEEGNITTESTSSHDSRADDAMEVKDSETNSPTHEGSKLQFSKRSHMSMWNLIHQHMSSHVAAESAEKQLQHADSESVVDGSDSLPAKESSTSGRELSDSDMGTVNYDSEIQDIEVRKLFAIKLVREAIEKILLPEVQDQTSDDQSITGEITPQPELTEKNQSERPEFLKNNQSEENDGETNDHKGDGNVSSTSEKESHIADDASGPVIKETDDASFPKITETSEKVVSKSEKKAPKHWSNLKKWILLQRFIRELEKVRKFNPRKPRHLPLNPDPEAEKVNLRPQTVDERKNAEEWMLDFALRQAVSQLAPTQKKKVALLVKAFETVVPTQEEPQVQFRIPRLNSNGSDICSTSHKVDESVADRYGRSKEEAPVTGKAMLNQQTSSKLTEKAEKLYDSNDNSGESLVTSQSLAEKRTGMFTSIMKSVPSSSKDENPRETAGGDKDANVILKSGYFNCEFMSSDRNLKPEGPESENGDPILPTESLILDGNGKSAATERTPGPASHAESLEKYMADETETEAIPTTQCLQEDARSDRIEEQTKHSGRSSTGMDRKNYIKMWHMIYQHVVSGIAERVGNQLLDGADDEEGEDTKSPAINNGDYPNHFSQSTDDSNEKHHVPSNLSGGFTKSDALKLIKEAVDEILLPEIQDDSSDTQSVTSESISDQDFLERNSSEIGGQNFSSEDGVSMDEEGKSLLHDTVSTHDEMKVESKVSKKSELPKAKNWSKLKKLILLKRSIKALEKARKLKPQPHQSSPQMADPEPEKIDLKSQMMDERRKAEQWMLDYAVQHIVTKLTPARKRRVSMLVEAFEAVVPLPDTPGATQSSNKHKNRPKTQIVPTVETLDRGRTGDGSRVKNENGLEFYGERESQLFGDVRDEILESGLLEVAFGETSFPERSYSENLDILRKYSSPEQEFGGTYFLVNGYCLRCICQCHIKEQVWSNSGQADADLSLHNLASSSHDNGFKDEIPENENTDVSHTSSLAGTEDTANEASNRVCPEEDITTESTSYGDSRANETKISKRSHMSMWQLIHQHMSSNLLAAESAEKQFQGFDGESPVDGLESLPAKESSASGWELADSHKGTVKNDSEVQDIEDHKLFAIKLVREAIEKVLLSEVQDQASDDNQSITDKNAPRPELSETNQTEVCVQENYGKTDAHRDDDNVLSDLEDESHITDDDSGQEIKGTDDDPGQEVRETYDDSGQEITENNKKVVSKSGKKMPKNWSNLKKWILLQRFIRELEKVTKFNARKPRPLALNPEPEAEKVNLRPQTVDGKKNAEEWMLDYALRQAVGQLAPTQKRKVALLVKGFERVVPTQEEPQVQFRIPRIKSNGSDISSTSYKADHSVSDGHGRSKEEVPLSRNTMLNQETGAKLTEKTEKLYDSNDNSGESSVMFQRLVDERTGKLTSIMKSVLPSSEEENPRETAGGHIDANVVSKSEHANGNIKSEGPESEKEEASLTTQSLILDGNGESAVTKRTIGPASHPESLEKNMADETEKEVIPTTHLPTESLMLDGNGKSEATVGTTGPVSHPESIEKEMAEQTEKEAIPTAQGLQEDAASNQMEGQTKHNGQSCTETDRKHHIKMWHRIYQHVVSNIAERVGNQLLDGADDDEVEDSKSPAINTGECSNMQPTDDSSEKNHVPSNLSGGFTKSDALKLIKEAVDEILQPEIQDDSSDTQSVTSESISDQDFSDRNFTEIGGQNFSSEDGVLMDEEGQSWMHDSASTQDETIAESKVSKESHEQPKAKNWSKLKKLILLKRSIKALEKARRLKPQPHEPEKNETKHQMTDERRKAEQWMLDYAVQNIVTKLTPARKRRVSMLVEAFEAVIPFPEM</sequence>
<feature type="region of interest" description="Disordered" evidence="1">
    <location>
        <begin position="550"/>
        <end position="584"/>
    </location>
</feature>
<feature type="compositionally biased region" description="Polar residues" evidence="1">
    <location>
        <begin position="619"/>
        <end position="631"/>
    </location>
</feature>
<feature type="compositionally biased region" description="Basic and acidic residues" evidence="1">
    <location>
        <begin position="1010"/>
        <end position="1022"/>
    </location>
</feature>
<feature type="compositionally biased region" description="Basic and acidic residues" evidence="1">
    <location>
        <begin position="1964"/>
        <end position="1973"/>
    </location>
</feature>
<keyword evidence="3" id="KW-1185">Reference proteome</keyword>
<feature type="region of interest" description="Disordered" evidence="1">
    <location>
        <begin position="2087"/>
        <end position="2127"/>
    </location>
</feature>
<evidence type="ECO:0000313" key="4">
    <source>
        <dbReference type="RefSeq" id="XP_011075614.1"/>
    </source>
</evidence>
<protein>
    <submittedName>
        <fullName evidence="4">Uncharacterized protein LOC105160049</fullName>
    </submittedName>
</protein>
<feature type="compositionally biased region" description="Polar residues" evidence="1">
    <location>
        <begin position="569"/>
        <end position="584"/>
    </location>
</feature>
<feature type="compositionally biased region" description="Basic and acidic residues" evidence="1">
    <location>
        <begin position="2213"/>
        <end position="2223"/>
    </location>
</feature>
<feature type="compositionally biased region" description="Polar residues" evidence="1">
    <location>
        <begin position="1598"/>
        <end position="1609"/>
    </location>
</feature>
<name>A0A6I9SXZ3_SESIN</name>
<feature type="compositionally biased region" description="Low complexity" evidence="1">
    <location>
        <begin position="464"/>
        <end position="478"/>
    </location>
</feature>
<feature type="region of interest" description="Disordered" evidence="1">
    <location>
        <begin position="1531"/>
        <end position="1564"/>
    </location>
</feature>
<dbReference type="PANTHER" id="PTHR33923">
    <property type="entry name" value="CALMODULIN-BINDING PROTEIN-RELATED"/>
    <property type="match status" value="1"/>
</dbReference>
<feature type="compositionally biased region" description="Basic and acidic residues" evidence="1">
    <location>
        <begin position="492"/>
        <end position="508"/>
    </location>
</feature>
<feature type="region of interest" description="Disordered" evidence="1">
    <location>
        <begin position="2247"/>
        <end position="2266"/>
    </location>
</feature>
<reference evidence="4" key="1">
    <citation type="submission" date="2025-08" db="UniProtKB">
        <authorList>
            <consortium name="RefSeq"/>
        </authorList>
    </citation>
    <scope>IDENTIFICATION</scope>
</reference>
<feature type="region of interest" description="Disordered" evidence="1">
    <location>
        <begin position="2024"/>
        <end position="2055"/>
    </location>
</feature>
<feature type="domain" description="Calmodulin-binding" evidence="2">
    <location>
        <begin position="1182"/>
        <end position="1294"/>
    </location>
</feature>
<feature type="region of interest" description="Disordered" evidence="1">
    <location>
        <begin position="1811"/>
        <end position="1836"/>
    </location>
</feature>
<feature type="domain" description="Calmodulin-binding" evidence="2">
    <location>
        <begin position="695"/>
        <end position="809"/>
    </location>
</feature>
<dbReference type="KEGG" id="sind:105160049"/>
<dbReference type="GO" id="GO:0005516">
    <property type="term" value="F:calmodulin binding"/>
    <property type="evidence" value="ECO:0007669"/>
    <property type="project" value="InterPro"/>
</dbReference>
<feature type="compositionally biased region" description="Polar residues" evidence="1">
    <location>
        <begin position="2098"/>
        <end position="2112"/>
    </location>
</feature>
<dbReference type="InterPro" id="IPR044681">
    <property type="entry name" value="PICBP-like"/>
</dbReference>
<feature type="region of interest" description="Disordered" evidence="1">
    <location>
        <begin position="392"/>
        <end position="411"/>
    </location>
</feature>
<dbReference type="OrthoDB" id="1096728at2759"/>
<feature type="region of interest" description="Disordered" evidence="1">
    <location>
        <begin position="1441"/>
        <end position="1500"/>
    </location>
</feature>
<feature type="region of interest" description="Disordered" evidence="1">
    <location>
        <begin position="1004"/>
        <end position="1031"/>
    </location>
</feature>
<dbReference type="InterPro" id="IPR012417">
    <property type="entry name" value="CaM-bd_dom_pln"/>
</dbReference>
<dbReference type="FunCoup" id="A0A6I9SXZ3">
    <property type="interactions" value="17"/>
</dbReference>
<evidence type="ECO:0000256" key="1">
    <source>
        <dbReference type="SAM" id="MobiDB-lite"/>
    </source>
</evidence>